<evidence type="ECO:0000313" key="2">
    <source>
        <dbReference type="EMBL" id="CAH0111953.1"/>
    </source>
</evidence>
<evidence type="ECO:0000256" key="1">
    <source>
        <dbReference type="SAM" id="Phobius"/>
    </source>
</evidence>
<protein>
    <submittedName>
        <fullName evidence="2">Uncharacterized protein</fullName>
    </submittedName>
</protein>
<feature type="transmembrane region" description="Helical" evidence="1">
    <location>
        <begin position="87"/>
        <end position="112"/>
    </location>
</feature>
<comment type="caution">
    <text evidence="2">The sequence shown here is derived from an EMBL/GenBank/DDBJ whole genome shotgun (WGS) entry which is preliminary data.</text>
</comment>
<keyword evidence="1" id="KW-0472">Membrane</keyword>
<evidence type="ECO:0000313" key="3">
    <source>
        <dbReference type="Proteomes" id="UP000789390"/>
    </source>
</evidence>
<name>A0A8J2RZP9_9CRUS</name>
<dbReference type="AlphaFoldDB" id="A0A8J2RZP9"/>
<feature type="transmembrane region" description="Helical" evidence="1">
    <location>
        <begin position="55"/>
        <end position="75"/>
    </location>
</feature>
<organism evidence="2 3">
    <name type="scientific">Daphnia galeata</name>
    <dbReference type="NCBI Taxonomy" id="27404"/>
    <lineage>
        <taxon>Eukaryota</taxon>
        <taxon>Metazoa</taxon>
        <taxon>Ecdysozoa</taxon>
        <taxon>Arthropoda</taxon>
        <taxon>Crustacea</taxon>
        <taxon>Branchiopoda</taxon>
        <taxon>Diplostraca</taxon>
        <taxon>Cladocera</taxon>
        <taxon>Anomopoda</taxon>
        <taxon>Daphniidae</taxon>
        <taxon>Daphnia</taxon>
    </lineage>
</organism>
<dbReference type="OrthoDB" id="6346968at2759"/>
<keyword evidence="3" id="KW-1185">Reference proteome</keyword>
<keyword evidence="1" id="KW-1133">Transmembrane helix</keyword>
<proteinExistence type="predicted"/>
<feature type="transmembrane region" description="Helical" evidence="1">
    <location>
        <begin position="151"/>
        <end position="174"/>
    </location>
</feature>
<gene>
    <name evidence="2" type="ORF">DGAL_LOCUS15610</name>
</gene>
<dbReference type="EMBL" id="CAKKLH010000319">
    <property type="protein sequence ID" value="CAH0111953.1"/>
    <property type="molecule type" value="Genomic_DNA"/>
</dbReference>
<dbReference type="Proteomes" id="UP000789390">
    <property type="component" value="Unassembled WGS sequence"/>
</dbReference>
<accession>A0A8J2RZP9</accession>
<keyword evidence="1" id="KW-0812">Transmembrane</keyword>
<feature type="transmembrane region" description="Helical" evidence="1">
    <location>
        <begin position="12"/>
        <end position="35"/>
    </location>
</feature>
<sequence>MVSYTRLNSNIFRGLSITNVVLWVICTGLVTAITIRYANLGAGITENSVGNLDFVYAGLWSSFFYGIAGLVGICASYERTRNQMISMLLFCGVGCAGAIVAAGIAGHIAVYISKNLDDTNNTICHPEVLYPPIYTDQQAENDCLVWAILEYILMSYSIAAAVVNVILLVSIGVAMTGPKVHSNLV</sequence>
<reference evidence="2" key="1">
    <citation type="submission" date="2021-11" db="EMBL/GenBank/DDBJ databases">
        <authorList>
            <person name="Schell T."/>
        </authorList>
    </citation>
    <scope>NUCLEOTIDE SEQUENCE</scope>
    <source>
        <strain evidence="2">M5</strain>
    </source>
</reference>